<feature type="compositionally biased region" description="Polar residues" evidence="1">
    <location>
        <begin position="12"/>
        <end position="34"/>
    </location>
</feature>
<name>A0ABQ9JKC3_9CUCU</name>
<feature type="region of interest" description="Disordered" evidence="1">
    <location>
        <begin position="1"/>
        <end position="34"/>
    </location>
</feature>
<accession>A0ABQ9JKC3</accession>
<dbReference type="Proteomes" id="UP001162164">
    <property type="component" value="Unassembled WGS sequence"/>
</dbReference>
<gene>
    <name evidence="2" type="ORF">NQ317_011257</name>
</gene>
<comment type="caution">
    <text evidence="2">The sequence shown here is derived from an EMBL/GenBank/DDBJ whole genome shotgun (WGS) entry which is preliminary data.</text>
</comment>
<evidence type="ECO:0000313" key="2">
    <source>
        <dbReference type="EMBL" id="KAJ8978625.1"/>
    </source>
</evidence>
<proteinExistence type="predicted"/>
<organism evidence="2 3">
    <name type="scientific">Molorchus minor</name>
    <dbReference type="NCBI Taxonomy" id="1323400"/>
    <lineage>
        <taxon>Eukaryota</taxon>
        <taxon>Metazoa</taxon>
        <taxon>Ecdysozoa</taxon>
        <taxon>Arthropoda</taxon>
        <taxon>Hexapoda</taxon>
        <taxon>Insecta</taxon>
        <taxon>Pterygota</taxon>
        <taxon>Neoptera</taxon>
        <taxon>Endopterygota</taxon>
        <taxon>Coleoptera</taxon>
        <taxon>Polyphaga</taxon>
        <taxon>Cucujiformia</taxon>
        <taxon>Chrysomeloidea</taxon>
        <taxon>Cerambycidae</taxon>
        <taxon>Lamiinae</taxon>
        <taxon>Monochamini</taxon>
        <taxon>Molorchus</taxon>
    </lineage>
</organism>
<sequence>MGKSDCAVPNCEPTSTPYDTPLTEPSTSFGQTTTSRRGLLHGMGIFKTSEVTPKAKRMYRQAIYYKRRAHALNRKNFKEKQFSNYIKECIEQSKRRELIIEEDYNCEATEADRLHIHWISNAKTIGTGCVIICGRINYIWFSMDSGDPPDWSLDSSKARESIEILKYNSNFNRKDGYRL</sequence>
<dbReference type="EMBL" id="JAPWTJ010000416">
    <property type="protein sequence ID" value="KAJ8978625.1"/>
    <property type="molecule type" value="Genomic_DNA"/>
</dbReference>
<reference evidence="2" key="1">
    <citation type="journal article" date="2023" name="Insect Mol. Biol.">
        <title>Genome sequencing provides insights into the evolution of gene families encoding plant cell wall-degrading enzymes in longhorned beetles.</title>
        <authorList>
            <person name="Shin N.R."/>
            <person name="Okamura Y."/>
            <person name="Kirsch R."/>
            <person name="Pauchet Y."/>
        </authorList>
    </citation>
    <scope>NUCLEOTIDE SEQUENCE</scope>
    <source>
        <strain evidence="2">MMC_N1</strain>
    </source>
</reference>
<protein>
    <submittedName>
        <fullName evidence="2">Uncharacterized protein</fullName>
    </submittedName>
</protein>
<keyword evidence="3" id="KW-1185">Reference proteome</keyword>
<evidence type="ECO:0000313" key="3">
    <source>
        <dbReference type="Proteomes" id="UP001162164"/>
    </source>
</evidence>
<evidence type="ECO:0000256" key="1">
    <source>
        <dbReference type="SAM" id="MobiDB-lite"/>
    </source>
</evidence>